<dbReference type="Proteomes" id="UP001595945">
    <property type="component" value="Unassembled WGS sequence"/>
</dbReference>
<evidence type="ECO:0000259" key="9">
    <source>
        <dbReference type="Pfam" id="PF01545"/>
    </source>
</evidence>
<feature type="transmembrane region" description="Helical" evidence="8">
    <location>
        <begin position="158"/>
        <end position="180"/>
    </location>
</feature>
<evidence type="ECO:0000256" key="8">
    <source>
        <dbReference type="SAM" id="Phobius"/>
    </source>
</evidence>
<name>A0ABD5Q1V5_9EURY</name>
<reference evidence="11 12" key="1">
    <citation type="journal article" date="2019" name="Int. J. Syst. Evol. Microbiol.">
        <title>The Global Catalogue of Microorganisms (GCM) 10K type strain sequencing project: providing services to taxonomists for standard genome sequencing and annotation.</title>
        <authorList>
            <consortium name="The Broad Institute Genomics Platform"/>
            <consortium name="The Broad Institute Genome Sequencing Center for Infectious Disease"/>
            <person name="Wu L."/>
            <person name="Ma J."/>
        </authorList>
    </citation>
    <scope>NUCLEOTIDE SEQUENCE [LARGE SCALE GENOMIC DNA]</scope>
    <source>
        <strain evidence="11 12">XZYJ18</strain>
    </source>
</reference>
<evidence type="ECO:0000256" key="6">
    <source>
        <dbReference type="ARBA" id="ARBA00023065"/>
    </source>
</evidence>
<feature type="transmembrane region" description="Helical" evidence="8">
    <location>
        <begin position="186"/>
        <end position="203"/>
    </location>
</feature>
<dbReference type="InterPro" id="IPR058533">
    <property type="entry name" value="Cation_efflux_TM"/>
</dbReference>
<dbReference type="AlphaFoldDB" id="A0ABD5Q1V5"/>
<feature type="transmembrane region" description="Helical" evidence="8">
    <location>
        <begin position="123"/>
        <end position="146"/>
    </location>
</feature>
<dbReference type="InterPro" id="IPR050681">
    <property type="entry name" value="CDF/SLC30A"/>
</dbReference>
<evidence type="ECO:0000256" key="1">
    <source>
        <dbReference type="ARBA" id="ARBA00004141"/>
    </source>
</evidence>
<dbReference type="InterPro" id="IPR027470">
    <property type="entry name" value="Cation_efflux_CTD"/>
</dbReference>
<evidence type="ECO:0000313" key="12">
    <source>
        <dbReference type="Proteomes" id="UP001595945"/>
    </source>
</evidence>
<evidence type="ECO:0000256" key="5">
    <source>
        <dbReference type="ARBA" id="ARBA00022989"/>
    </source>
</evidence>
<evidence type="ECO:0000256" key="3">
    <source>
        <dbReference type="ARBA" id="ARBA00022448"/>
    </source>
</evidence>
<comment type="subcellular location">
    <subcellularLocation>
        <location evidence="1">Membrane</location>
        <topology evidence="1">Multi-pass membrane protein</topology>
    </subcellularLocation>
</comment>
<keyword evidence="4 8" id="KW-0812">Transmembrane</keyword>
<feature type="domain" description="Cation efflux protein cytoplasmic" evidence="10">
    <location>
        <begin position="219"/>
        <end position="293"/>
    </location>
</feature>
<gene>
    <name evidence="11" type="ORF">ACFO9K_10715</name>
</gene>
<keyword evidence="5 8" id="KW-1133">Transmembrane helix</keyword>
<dbReference type="EMBL" id="JBHSHT010000001">
    <property type="protein sequence ID" value="MFC4824732.1"/>
    <property type="molecule type" value="Genomic_DNA"/>
</dbReference>
<organism evidence="11 12">
    <name type="scientific">Halorussus aquaticus</name>
    <dbReference type="NCBI Taxonomy" id="2953748"/>
    <lineage>
        <taxon>Archaea</taxon>
        <taxon>Methanobacteriati</taxon>
        <taxon>Methanobacteriota</taxon>
        <taxon>Stenosarchaea group</taxon>
        <taxon>Halobacteria</taxon>
        <taxon>Halobacteriales</taxon>
        <taxon>Haladaptataceae</taxon>
        <taxon>Halorussus</taxon>
    </lineage>
</organism>
<evidence type="ECO:0000256" key="4">
    <source>
        <dbReference type="ARBA" id="ARBA00022692"/>
    </source>
</evidence>
<feature type="transmembrane region" description="Helical" evidence="8">
    <location>
        <begin position="24"/>
        <end position="46"/>
    </location>
</feature>
<feature type="transmembrane region" description="Helical" evidence="8">
    <location>
        <begin position="58"/>
        <end position="76"/>
    </location>
</feature>
<evidence type="ECO:0000256" key="7">
    <source>
        <dbReference type="ARBA" id="ARBA00023136"/>
    </source>
</evidence>
<keyword evidence="7 8" id="KW-0472">Membrane</keyword>
<dbReference type="InterPro" id="IPR036837">
    <property type="entry name" value="Cation_efflux_CTD_sf"/>
</dbReference>
<dbReference type="Pfam" id="PF01545">
    <property type="entry name" value="Cation_efflux"/>
    <property type="match status" value="1"/>
</dbReference>
<feature type="domain" description="Cation efflux protein transmembrane" evidence="9">
    <location>
        <begin position="26"/>
        <end position="215"/>
    </location>
</feature>
<keyword evidence="3" id="KW-0813">Transport</keyword>
<dbReference type="RefSeq" id="WP_254269546.1">
    <property type="nucleotide sequence ID" value="NZ_CP100400.1"/>
</dbReference>
<keyword evidence="6" id="KW-0406">Ion transport</keyword>
<protein>
    <submittedName>
        <fullName evidence="11">Cation diffusion facilitator family transporter</fullName>
    </submittedName>
</protein>
<comment type="caution">
    <text evidence="11">The sequence shown here is derived from an EMBL/GenBank/DDBJ whole genome shotgun (WGS) entry which is preliminary data.</text>
</comment>
<evidence type="ECO:0000313" key="11">
    <source>
        <dbReference type="EMBL" id="MFC4824732.1"/>
    </source>
</evidence>
<sequence length="311" mass="32949">MARNQTHGGDSGHADHAADAPLRALALALTINTTFLVVELLGALYADSLTLLADAVHMLTDSASLGLALLAAWVAARPADAKRTYGYQRAEVVGAFLNGVFLLATVAYIVYDALGRFRDPQAVRPLVVVGVGLLGLAANLAAAWVLRGKREMLNVEGAFLHLLADALGSVAAIAVGVALYYTDLLVLDPLFAVLVAGLVLYSAKDLLADSLNILLQGTPSEVELAEVARYLEDLPGVVETHDVHVWALNSTDYALSAHVVVAEGTDPDSVLSECRGELGRAFDIDHATLQIESESYSHVADFDCYAVDDRS</sequence>
<proteinExistence type="inferred from homology"/>
<dbReference type="InterPro" id="IPR002524">
    <property type="entry name" value="Cation_efflux"/>
</dbReference>
<dbReference type="SUPFAM" id="SSF161111">
    <property type="entry name" value="Cation efflux protein transmembrane domain-like"/>
    <property type="match status" value="1"/>
</dbReference>
<dbReference type="NCBIfam" id="TIGR01297">
    <property type="entry name" value="CDF"/>
    <property type="match status" value="1"/>
</dbReference>
<dbReference type="Pfam" id="PF16916">
    <property type="entry name" value="ZT_dimer"/>
    <property type="match status" value="1"/>
</dbReference>
<dbReference type="PANTHER" id="PTHR11562">
    <property type="entry name" value="CATION EFFLUX PROTEIN/ ZINC TRANSPORTER"/>
    <property type="match status" value="1"/>
</dbReference>
<dbReference type="SUPFAM" id="SSF160240">
    <property type="entry name" value="Cation efflux protein cytoplasmic domain-like"/>
    <property type="match status" value="1"/>
</dbReference>
<dbReference type="InterPro" id="IPR027469">
    <property type="entry name" value="Cation_efflux_TMD_sf"/>
</dbReference>
<comment type="similarity">
    <text evidence="2">Belongs to the cation diffusion facilitator (CDF) transporter (TC 2.A.4) family. SLC30A subfamily.</text>
</comment>
<evidence type="ECO:0000256" key="2">
    <source>
        <dbReference type="ARBA" id="ARBA00008873"/>
    </source>
</evidence>
<keyword evidence="12" id="KW-1185">Reference proteome</keyword>
<dbReference type="GO" id="GO:0016020">
    <property type="term" value="C:membrane"/>
    <property type="evidence" value="ECO:0007669"/>
    <property type="project" value="UniProtKB-SubCell"/>
</dbReference>
<dbReference type="GO" id="GO:0006811">
    <property type="term" value="P:monoatomic ion transport"/>
    <property type="evidence" value="ECO:0007669"/>
    <property type="project" value="UniProtKB-KW"/>
</dbReference>
<dbReference type="PANTHER" id="PTHR11562:SF17">
    <property type="entry name" value="RE54080P-RELATED"/>
    <property type="match status" value="1"/>
</dbReference>
<evidence type="ECO:0000259" key="10">
    <source>
        <dbReference type="Pfam" id="PF16916"/>
    </source>
</evidence>
<dbReference type="GeneID" id="73044571"/>
<dbReference type="Gene3D" id="1.20.1510.10">
    <property type="entry name" value="Cation efflux protein transmembrane domain"/>
    <property type="match status" value="1"/>
</dbReference>
<accession>A0ABD5Q1V5</accession>
<feature type="transmembrane region" description="Helical" evidence="8">
    <location>
        <begin position="92"/>
        <end position="111"/>
    </location>
</feature>